<protein>
    <recommendedName>
        <fullName evidence="2">Selenocysteine-specific elongation factor</fullName>
    </recommendedName>
    <alternativeName>
        <fullName evidence="8">SelB translation factor</fullName>
    </alternativeName>
</protein>
<dbReference type="OrthoDB" id="9803139at2"/>
<dbReference type="Proteomes" id="UP000006055">
    <property type="component" value="Chromosome"/>
</dbReference>
<evidence type="ECO:0000256" key="7">
    <source>
        <dbReference type="ARBA" id="ARBA00025526"/>
    </source>
</evidence>
<dbReference type="HOGENOM" id="CLU_023030_3_0_7"/>
<dbReference type="GO" id="GO:0005525">
    <property type="term" value="F:GTP binding"/>
    <property type="evidence" value="ECO:0007669"/>
    <property type="project" value="UniProtKB-KW"/>
</dbReference>
<dbReference type="InterPro" id="IPR004161">
    <property type="entry name" value="EFTu-like_2"/>
</dbReference>
<dbReference type="Pfam" id="PF09107">
    <property type="entry name" value="WHD_3rd_SelB"/>
    <property type="match status" value="1"/>
</dbReference>
<dbReference type="CDD" id="cd04171">
    <property type="entry name" value="SelB"/>
    <property type="match status" value="1"/>
</dbReference>
<dbReference type="GO" id="GO:0003723">
    <property type="term" value="F:RNA binding"/>
    <property type="evidence" value="ECO:0007669"/>
    <property type="project" value="InterPro"/>
</dbReference>
<dbReference type="InterPro" id="IPR036388">
    <property type="entry name" value="WH-like_DNA-bd_sf"/>
</dbReference>
<dbReference type="SUPFAM" id="SSF50447">
    <property type="entry name" value="Translation proteins"/>
    <property type="match status" value="1"/>
</dbReference>
<reference evidence="11" key="1">
    <citation type="submission" date="2012-06" db="EMBL/GenBank/DDBJ databases">
        <title>Complete sequence of chromosome of Desulfomonile tiedjei DSM 6799.</title>
        <authorList>
            <person name="Lucas S."/>
            <person name="Copeland A."/>
            <person name="Lapidus A."/>
            <person name="Glavina del Rio T."/>
            <person name="Dalin E."/>
            <person name="Tice H."/>
            <person name="Bruce D."/>
            <person name="Goodwin L."/>
            <person name="Pitluck S."/>
            <person name="Peters L."/>
            <person name="Ovchinnikova G."/>
            <person name="Zeytun A."/>
            <person name="Lu M."/>
            <person name="Kyrpides N."/>
            <person name="Mavromatis K."/>
            <person name="Ivanova N."/>
            <person name="Brettin T."/>
            <person name="Detter J.C."/>
            <person name="Han C."/>
            <person name="Larimer F."/>
            <person name="Land M."/>
            <person name="Hauser L."/>
            <person name="Markowitz V."/>
            <person name="Cheng J.-F."/>
            <person name="Hugenholtz P."/>
            <person name="Woyke T."/>
            <person name="Wu D."/>
            <person name="Spring S."/>
            <person name="Schroeder M."/>
            <person name="Brambilla E."/>
            <person name="Klenk H.-P."/>
            <person name="Eisen J.A."/>
        </authorList>
    </citation>
    <scope>NUCLEOTIDE SEQUENCE [LARGE SCALE GENOMIC DNA]</scope>
    <source>
        <strain evidence="11">ATCC 49306 / DSM 6799 / DCB-1</strain>
    </source>
</reference>
<dbReference type="SUPFAM" id="SSF52540">
    <property type="entry name" value="P-loop containing nucleoside triphosphate hydrolases"/>
    <property type="match status" value="1"/>
</dbReference>
<dbReference type="PROSITE" id="PS51722">
    <property type="entry name" value="G_TR_2"/>
    <property type="match status" value="1"/>
</dbReference>
<dbReference type="InterPro" id="IPR004535">
    <property type="entry name" value="Transl_elong_SelB"/>
</dbReference>
<dbReference type="Gene3D" id="3.40.50.300">
    <property type="entry name" value="P-loop containing nucleotide triphosphate hydrolases"/>
    <property type="match status" value="1"/>
</dbReference>
<dbReference type="GO" id="GO:0003746">
    <property type="term" value="F:translation elongation factor activity"/>
    <property type="evidence" value="ECO:0007669"/>
    <property type="project" value="UniProtKB-KW"/>
</dbReference>
<dbReference type="AlphaFoldDB" id="I4CD38"/>
<evidence type="ECO:0000256" key="4">
    <source>
        <dbReference type="ARBA" id="ARBA00022741"/>
    </source>
</evidence>
<dbReference type="Gene3D" id="2.40.30.10">
    <property type="entry name" value="Translation factors"/>
    <property type="match status" value="1"/>
</dbReference>
<evidence type="ECO:0000256" key="1">
    <source>
        <dbReference type="ARBA" id="ARBA00004496"/>
    </source>
</evidence>
<dbReference type="InterPro" id="IPR027417">
    <property type="entry name" value="P-loop_NTPase"/>
</dbReference>
<keyword evidence="6" id="KW-0342">GTP-binding</keyword>
<accession>I4CD38</accession>
<dbReference type="Pfam" id="PF25461">
    <property type="entry name" value="Beta-barrel_SelB"/>
    <property type="match status" value="1"/>
</dbReference>
<organism evidence="10 11">
    <name type="scientific">Desulfomonile tiedjei (strain ATCC 49306 / DSM 6799 / DCB-1)</name>
    <dbReference type="NCBI Taxonomy" id="706587"/>
    <lineage>
        <taxon>Bacteria</taxon>
        <taxon>Pseudomonadati</taxon>
        <taxon>Thermodesulfobacteriota</taxon>
        <taxon>Desulfomonilia</taxon>
        <taxon>Desulfomonilales</taxon>
        <taxon>Desulfomonilaceae</taxon>
        <taxon>Desulfomonile</taxon>
    </lineage>
</organism>
<dbReference type="InterPro" id="IPR031157">
    <property type="entry name" value="G_TR_CS"/>
</dbReference>
<keyword evidence="4" id="KW-0547">Nucleotide-binding</keyword>
<dbReference type="EMBL" id="CP003360">
    <property type="protein sequence ID" value="AFM27479.1"/>
    <property type="molecule type" value="Genomic_DNA"/>
</dbReference>
<dbReference type="InterPro" id="IPR000795">
    <property type="entry name" value="T_Tr_GTP-bd_dom"/>
</dbReference>
<feature type="domain" description="Tr-type G" evidence="9">
    <location>
        <begin position="1"/>
        <end position="176"/>
    </location>
</feature>
<dbReference type="CDD" id="cd03696">
    <property type="entry name" value="SelB_II"/>
    <property type="match status" value="1"/>
</dbReference>
<dbReference type="Gene3D" id="1.10.10.2770">
    <property type="match status" value="1"/>
</dbReference>
<dbReference type="NCBIfam" id="TIGR00475">
    <property type="entry name" value="selB"/>
    <property type="match status" value="1"/>
</dbReference>
<gene>
    <name evidence="10" type="ordered locus">Desti_4865</name>
</gene>
<dbReference type="InterPro" id="IPR005225">
    <property type="entry name" value="Small_GTP-bd"/>
</dbReference>
<dbReference type="RefSeq" id="WP_014812586.1">
    <property type="nucleotide sequence ID" value="NC_018025.1"/>
</dbReference>
<dbReference type="InterPro" id="IPR009000">
    <property type="entry name" value="Transl_B-barrel_sf"/>
</dbReference>
<dbReference type="Pfam" id="PF09106">
    <property type="entry name" value="WHD_2nd_SelB"/>
    <property type="match status" value="1"/>
</dbReference>
<proteinExistence type="predicted"/>
<dbReference type="KEGG" id="dti:Desti_4865"/>
<evidence type="ECO:0000313" key="10">
    <source>
        <dbReference type="EMBL" id="AFM27479.1"/>
    </source>
</evidence>
<keyword evidence="5" id="KW-0648">Protein biosynthesis</keyword>
<dbReference type="Pfam" id="PF03144">
    <property type="entry name" value="GTP_EFTU_D2"/>
    <property type="match status" value="1"/>
</dbReference>
<name>I4CD38_DESTA</name>
<dbReference type="PATRIC" id="fig|706587.4.peg.5509"/>
<evidence type="ECO:0000256" key="2">
    <source>
        <dbReference type="ARBA" id="ARBA00015953"/>
    </source>
</evidence>
<evidence type="ECO:0000256" key="5">
    <source>
        <dbReference type="ARBA" id="ARBA00022917"/>
    </source>
</evidence>
<evidence type="ECO:0000259" key="9">
    <source>
        <dbReference type="PROSITE" id="PS51722"/>
    </source>
</evidence>
<dbReference type="Gene3D" id="1.10.10.10">
    <property type="entry name" value="Winged helix-like DNA-binding domain superfamily/Winged helix DNA-binding domain"/>
    <property type="match status" value="1"/>
</dbReference>
<dbReference type="InterPro" id="IPR050055">
    <property type="entry name" value="EF-Tu_GTPase"/>
</dbReference>
<comment type="subcellular location">
    <subcellularLocation>
        <location evidence="1">Cytoplasm</location>
    </subcellularLocation>
</comment>
<dbReference type="CDD" id="cd15491">
    <property type="entry name" value="selB_III"/>
    <property type="match status" value="1"/>
</dbReference>
<keyword evidence="11" id="KW-1185">Reference proteome</keyword>
<dbReference type="GO" id="GO:0005829">
    <property type="term" value="C:cytosol"/>
    <property type="evidence" value="ECO:0007669"/>
    <property type="project" value="TreeGrafter"/>
</dbReference>
<dbReference type="PANTHER" id="PTHR43721:SF22">
    <property type="entry name" value="ELONGATION FACTOR TU, MITOCHONDRIAL"/>
    <property type="match status" value="1"/>
</dbReference>
<evidence type="ECO:0000256" key="8">
    <source>
        <dbReference type="ARBA" id="ARBA00031615"/>
    </source>
</evidence>
<evidence type="ECO:0000256" key="6">
    <source>
        <dbReference type="ARBA" id="ARBA00023134"/>
    </source>
</evidence>
<dbReference type="PANTHER" id="PTHR43721">
    <property type="entry name" value="ELONGATION FACTOR TU-RELATED"/>
    <property type="match status" value="1"/>
</dbReference>
<dbReference type="InterPro" id="IPR057335">
    <property type="entry name" value="Beta-barrel_SelB"/>
</dbReference>
<dbReference type="InterPro" id="IPR009001">
    <property type="entry name" value="Transl_elong_EF1A/Init_IF2_C"/>
</dbReference>
<evidence type="ECO:0000313" key="11">
    <source>
        <dbReference type="Proteomes" id="UP000006055"/>
    </source>
</evidence>
<sequence length="641" mass="71119">MKRVILGTAGHIDHGKTQLVRALTGIDTDRLKEEKQRGISIELGFAFLELGNDIRMGIVDVPGHEKFVRQMVAGSGGIDIAALIVALDEGVMPQTVEHLDILNLLDVRMGLVVLTKADLVDEELALLVEEDARDSVKGTFLEKAPFVKVSSKTGEGLDNLREVLTDMATKITEKPVHGLMRLPVDRVFTLKGHGTIVTGTLISGTMSVGDEIEILPSGLRTTVRSLESHNRQEEKAFPGERVAVNLRGLEQAQVHRGEVLTHPGQFKPSYIVDVKLRSLARSPIPLNNRRKVRFHHYTSEVEARIILPDMDVLEPGHEVLAQLRASEPVVPAAGDRFVVRALSPSITLGGGVVMNPRAAKLRARSAKTFLELDRGDDVSIIISLVRSAGIMGIGRNELLGLSGFSVKRLDKTLETLRNSRTIIRFDPTENRMVHKDFFEIVRTRILKRLTAFHAEHPLKEGMSKQEVRSSLPGSEKLIKAVMDFLVSKAEIADEGNLLRLSSHKVQLNENEKDIKDRLAALIVKAGNAPPLFKEVVAAAKVDQKQTRNLMSILEKEGRVVRISEDFYFSKDFVDDIKRKLTDFIKREGGITPSQFAEITKSSRKFNIPLLEYLDRQRFTMRVGDQRVLRGSGSSGEGGKVE</sequence>
<dbReference type="GO" id="GO:0003924">
    <property type="term" value="F:GTPase activity"/>
    <property type="evidence" value="ECO:0007669"/>
    <property type="project" value="InterPro"/>
</dbReference>
<dbReference type="InterPro" id="IPR015191">
    <property type="entry name" value="SelB_WHD4"/>
</dbReference>
<evidence type="ECO:0000256" key="3">
    <source>
        <dbReference type="ARBA" id="ARBA00022490"/>
    </source>
</evidence>
<keyword evidence="3" id="KW-0963">Cytoplasm</keyword>
<dbReference type="SUPFAM" id="SSF46785">
    <property type="entry name" value="Winged helix' DNA-binding domain"/>
    <property type="match status" value="3"/>
</dbReference>
<dbReference type="NCBIfam" id="TIGR00231">
    <property type="entry name" value="small_GTP"/>
    <property type="match status" value="1"/>
</dbReference>
<dbReference type="PROSITE" id="PS00301">
    <property type="entry name" value="G_TR_1"/>
    <property type="match status" value="1"/>
</dbReference>
<comment type="function">
    <text evidence="7">Translation factor necessary for the incorporation of selenocysteine into proteins. It probably replaces EF-Tu for the insertion of selenocysteine directed by the UGA codon. SelB binds GTP and GDP.</text>
</comment>
<keyword evidence="10" id="KW-0251">Elongation factor</keyword>
<dbReference type="InterPro" id="IPR015190">
    <property type="entry name" value="Elong_fac_SelB-wing-hlx_typ-2"/>
</dbReference>
<dbReference type="InterPro" id="IPR036390">
    <property type="entry name" value="WH_DNA-bd_sf"/>
</dbReference>
<dbReference type="STRING" id="706587.Desti_4865"/>
<dbReference type="GO" id="GO:0001514">
    <property type="term" value="P:selenocysteine incorporation"/>
    <property type="evidence" value="ECO:0007669"/>
    <property type="project" value="InterPro"/>
</dbReference>
<dbReference type="SUPFAM" id="SSF50465">
    <property type="entry name" value="EF-Tu/eEF-1alpha/eIF2-gamma C-terminal domain"/>
    <property type="match status" value="1"/>
</dbReference>
<dbReference type="Pfam" id="PF00009">
    <property type="entry name" value="GTP_EFTU"/>
    <property type="match status" value="1"/>
</dbReference>
<dbReference type="eggNOG" id="COG3276">
    <property type="taxonomic scope" value="Bacteria"/>
</dbReference>